<proteinExistence type="predicted"/>
<dbReference type="InterPro" id="IPR052748">
    <property type="entry name" value="ISR_Activator"/>
</dbReference>
<accession>A0A1I2FNJ9</accession>
<dbReference type="RefSeq" id="WP_051548321.1">
    <property type="nucleotide sequence ID" value="NZ_FONH01000006.1"/>
</dbReference>
<keyword evidence="2" id="KW-1185">Reference proteome</keyword>
<dbReference type="Proteomes" id="UP000199477">
    <property type="component" value="Unassembled WGS sequence"/>
</dbReference>
<dbReference type="SMART" id="SM00671">
    <property type="entry name" value="SEL1"/>
    <property type="match status" value="3"/>
</dbReference>
<protein>
    <submittedName>
        <fullName evidence="1">Sel1 repeat-containing protein</fullName>
    </submittedName>
</protein>
<dbReference type="Gene3D" id="1.25.40.10">
    <property type="entry name" value="Tetratricopeptide repeat domain"/>
    <property type="match status" value="1"/>
</dbReference>
<dbReference type="AlphaFoldDB" id="A0A1I2FNJ9"/>
<dbReference type="InterPro" id="IPR011990">
    <property type="entry name" value="TPR-like_helical_dom_sf"/>
</dbReference>
<dbReference type="Pfam" id="PF08238">
    <property type="entry name" value="Sel1"/>
    <property type="match status" value="3"/>
</dbReference>
<organism evidence="1 2">
    <name type="scientific">Dyella marensis</name>
    <dbReference type="NCBI Taxonomy" id="500610"/>
    <lineage>
        <taxon>Bacteria</taxon>
        <taxon>Pseudomonadati</taxon>
        <taxon>Pseudomonadota</taxon>
        <taxon>Gammaproteobacteria</taxon>
        <taxon>Lysobacterales</taxon>
        <taxon>Rhodanobacteraceae</taxon>
        <taxon>Dyella</taxon>
    </lineage>
</organism>
<sequence length="124" mass="14021">MARSNTEASRHRDPRTVLEAACDLYEAGQRSRAAKLFKQAAAAGVIEAQVNLANIYDAGDGVRSDFQAARYWYRRAIDRGSSEAAYNLAVSYLNRDNSRWARYWLLVAEKLGDEDALELLEKLY</sequence>
<dbReference type="InterPro" id="IPR006597">
    <property type="entry name" value="Sel1-like"/>
</dbReference>
<reference evidence="2" key="1">
    <citation type="submission" date="2016-10" db="EMBL/GenBank/DDBJ databases">
        <authorList>
            <person name="Varghese N."/>
            <person name="Submissions S."/>
        </authorList>
    </citation>
    <scope>NUCLEOTIDE SEQUENCE [LARGE SCALE GENOMIC DNA]</scope>
    <source>
        <strain evidence="2">UNC178MFTsu3.1</strain>
    </source>
</reference>
<gene>
    <name evidence="1" type="ORF">SAMN02799615_02350</name>
</gene>
<name>A0A1I2FNJ9_9GAMM</name>
<dbReference type="STRING" id="500610.SAMN02799615_02350"/>
<evidence type="ECO:0000313" key="2">
    <source>
        <dbReference type="Proteomes" id="UP000199477"/>
    </source>
</evidence>
<dbReference type="PANTHER" id="PTHR45011:SF1">
    <property type="entry name" value="DAP3-BINDING CELL DEATH ENHANCER 1"/>
    <property type="match status" value="1"/>
</dbReference>
<dbReference type="SUPFAM" id="SSF81901">
    <property type="entry name" value="HCP-like"/>
    <property type="match status" value="1"/>
</dbReference>
<evidence type="ECO:0000313" key="1">
    <source>
        <dbReference type="EMBL" id="SFF06170.1"/>
    </source>
</evidence>
<dbReference type="EMBL" id="FONH01000006">
    <property type="protein sequence ID" value="SFF06170.1"/>
    <property type="molecule type" value="Genomic_DNA"/>
</dbReference>
<dbReference type="PANTHER" id="PTHR45011">
    <property type="entry name" value="DAP3-BINDING CELL DEATH ENHANCER 1"/>
    <property type="match status" value="1"/>
</dbReference>